<dbReference type="InterPro" id="IPR019426">
    <property type="entry name" value="7TM_GPCR_serpentine_rcpt_Srv"/>
</dbReference>
<keyword evidence="3" id="KW-1185">Reference proteome</keyword>
<keyword evidence="2" id="KW-0812">Transmembrane</keyword>
<dbReference type="Pfam" id="PF10323">
    <property type="entry name" value="7TM_GPCR_Srv"/>
    <property type="match status" value="1"/>
</dbReference>
<dbReference type="Proteomes" id="UP000887566">
    <property type="component" value="Unplaced"/>
</dbReference>
<feature type="transmembrane region" description="Helical" evidence="2">
    <location>
        <begin position="177"/>
        <end position="205"/>
    </location>
</feature>
<dbReference type="WBParaSite" id="PSAMB.scaffold2041size25845.g16153.t1">
    <property type="protein sequence ID" value="PSAMB.scaffold2041size25845.g16153.t1"/>
    <property type="gene ID" value="PSAMB.scaffold2041size25845.g16153"/>
</dbReference>
<organism evidence="3 4">
    <name type="scientific">Plectus sambesii</name>
    <dbReference type="NCBI Taxonomy" id="2011161"/>
    <lineage>
        <taxon>Eukaryota</taxon>
        <taxon>Metazoa</taxon>
        <taxon>Ecdysozoa</taxon>
        <taxon>Nematoda</taxon>
        <taxon>Chromadorea</taxon>
        <taxon>Plectida</taxon>
        <taxon>Plectina</taxon>
        <taxon>Plectoidea</taxon>
        <taxon>Plectidae</taxon>
        <taxon>Plectus</taxon>
    </lineage>
</organism>
<reference evidence="4" key="1">
    <citation type="submission" date="2022-11" db="UniProtKB">
        <authorList>
            <consortium name="WormBaseParasite"/>
        </authorList>
    </citation>
    <scope>IDENTIFICATION</scope>
</reference>
<dbReference type="Gene3D" id="1.20.1070.10">
    <property type="entry name" value="Rhodopsin 7-helix transmembrane proteins"/>
    <property type="match status" value="1"/>
</dbReference>
<evidence type="ECO:0000313" key="3">
    <source>
        <dbReference type="Proteomes" id="UP000887566"/>
    </source>
</evidence>
<keyword evidence="2" id="KW-0472">Membrane</keyword>
<dbReference type="SUPFAM" id="SSF81321">
    <property type="entry name" value="Family A G protein-coupled receptor-like"/>
    <property type="match status" value="1"/>
</dbReference>
<sequence length="364" mass="40701">MAVSVVEGCFLTGSTIALIVYLLFLYTIAVNRNRQPFHSPFFALTFSLGVADVLQLLHTYVFLRFPSFGWLTDAVYLRLSLPVVNYASCAMWGIAFTQHVFVFVLAANRCSAIVFPHNHGQRWSTKVTGASIAISWVTGLIFITPKIFFSKEVYYRIIDNDTREATIVWGAPGILRYYVYLSFGMNGTINVLCFACYAAIFYTACHRQMTSLGRRHKLPLNKRKTTMDGLETTVTLILSSPSQPRSPLALLNIWQKRELKLAFCGFLIFVFMFIYGLGVGYMSIDGSPKTQDARRGVWLATSDIFSGINPFLVLGISKSVRKCFFETITCSSGGADGASSTNTTQCKSIKEQVPRPTPDEDEQF</sequence>
<dbReference type="PANTHER" id="PTHR31748:SF1">
    <property type="entry name" value="SERPENTINE RECEPTOR, CLASS V"/>
    <property type="match status" value="1"/>
</dbReference>
<feature type="compositionally biased region" description="Polar residues" evidence="1">
    <location>
        <begin position="333"/>
        <end position="347"/>
    </location>
</feature>
<protein>
    <submittedName>
        <fullName evidence="4">G-protein coupled receptors family 1 profile domain-containing protein</fullName>
    </submittedName>
</protein>
<evidence type="ECO:0000256" key="1">
    <source>
        <dbReference type="SAM" id="MobiDB-lite"/>
    </source>
</evidence>
<feature type="transmembrane region" description="Helical" evidence="2">
    <location>
        <begin position="83"/>
        <end position="106"/>
    </location>
</feature>
<feature type="transmembrane region" description="Helical" evidence="2">
    <location>
        <begin position="296"/>
        <end position="316"/>
    </location>
</feature>
<dbReference type="AlphaFoldDB" id="A0A914VJF9"/>
<proteinExistence type="predicted"/>
<evidence type="ECO:0000313" key="4">
    <source>
        <dbReference type="WBParaSite" id="PSAMB.scaffold2041size25845.g16153.t1"/>
    </source>
</evidence>
<evidence type="ECO:0000256" key="2">
    <source>
        <dbReference type="SAM" id="Phobius"/>
    </source>
</evidence>
<dbReference type="CDD" id="cd00637">
    <property type="entry name" value="7tm_classA_rhodopsin-like"/>
    <property type="match status" value="1"/>
</dbReference>
<feature type="region of interest" description="Disordered" evidence="1">
    <location>
        <begin position="333"/>
        <end position="364"/>
    </location>
</feature>
<feature type="transmembrane region" description="Helical" evidence="2">
    <location>
        <begin position="127"/>
        <end position="149"/>
    </location>
</feature>
<keyword evidence="2" id="KW-1133">Transmembrane helix</keyword>
<accession>A0A914VJF9</accession>
<feature type="transmembrane region" description="Helical" evidence="2">
    <location>
        <begin position="12"/>
        <end position="29"/>
    </location>
</feature>
<dbReference type="PANTHER" id="PTHR31748">
    <property type="entry name" value="SERPENTINE RECEPTOR, CLASS V"/>
    <property type="match status" value="1"/>
</dbReference>
<name>A0A914VJF9_9BILA</name>
<feature type="transmembrane region" description="Helical" evidence="2">
    <location>
        <begin position="261"/>
        <end position="284"/>
    </location>
</feature>
<feature type="transmembrane region" description="Helical" evidence="2">
    <location>
        <begin position="41"/>
        <end position="63"/>
    </location>
</feature>